<evidence type="ECO:0000256" key="1">
    <source>
        <dbReference type="SAM" id="MobiDB-lite"/>
    </source>
</evidence>
<protein>
    <submittedName>
        <fullName evidence="2">Uncharacterized protein</fullName>
    </submittedName>
</protein>
<feature type="compositionally biased region" description="Basic and acidic residues" evidence="1">
    <location>
        <begin position="12"/>
        <end position="31"/>
    </location>
</feature>
<dbReference type="VEuPathDB" id="CryptoDB:Cvel_11940"/>
<gene>
    <name evidence="2" type="ORF">Cvel_11940</name>
</gene>
<feature type="region of interest" description="Disordered" evidence="1">
    <location>
        <begin position="12"/>
        <end position="63"/>
    </location>
</feature>
<proteinExistence type="predicted"/>
<feature type="region of interest" description="Disordered" evidence="1">
    <location>
        <begin position="70"/>
        <end position="89"/>
    </location>
</feature>
<dbReference type="AlphaFoldDB" id="A0A0G4I8S7"/>
<name>A0A0G4I8S7_9ALVE</name>
<reference evidence="2" key="1">
    <citation type="submission" date="2014-11" db="EMBL/GenBank/DDBJ databases">
        <authorList>
            <person name="Otto D Thomas"/>
            <person name="Naeem Raeece"/>
        </authorList>
    </citation>
    <scope>NUCLEOTIDE SEQUENCE</scope>
</reference>
<organism evidence="2">
    <name type="scientific">Chromera velia CCMP2878</name>
    <dbReference type="NCBI Taxonomy" id="1169474"/>
    <lineage>
        <taxon>Eukaryota</taxon>
        <taxon>Sar</taxon>
        <taxon>Alveolata</taxon>
        <taxon>Colpodellida</taxon>
        <taxon>Chromeraceae</taxon>
        <taxon>Chromera</taxon>
    </lineage>
</organism>
<dbReference type="EMBL" id="CDMZ01005679">
    <property type="protein sequence ID" value="CEM53415.1"/>
    <property type="molecule type" value="Genomic_DNA"/>
</dbReference>
<accession>A0A0G4I8S7</accession>
<feature type="compositionally biased region" description="Basic and acidic residues" evidence="1">
    <location>
        <begin position="79"/>
        <end position="89"/>
    </location>
</feature>
<evidence type="ECO:0000313" key="2">
    <source>
        <dbReference type="EMBL" id="CEM53415.1"/>
    </source>
</evidence>
<sequence length="141" mass="15629">MEIMLEIRKELEEKEQRMNEKIKERETETCRLQETSRSNTAAGSGDQASKQSHKKNKRLFSQQTAAEIARVIEGGGSDRGSESTDQKIERRVSQVLEEGANVNGAVDRETLLHKLARKKGPLGVKLTCLLLQAGANPITPS</sequence>
<feature type="compositionally biased region" description="Polar residues" evidence="1">
    <location>
        <begin position="32"/>
        <end position="50"/>
    </location>
</feature>